<keyword evidence="6" id="KW-1185">Reference proteome</keyword>
<comment type="caution">
    <text evidence="3">Lacks conserved residue(s) required for the propagation of feature annotation.</text>
</comment>
<feature type="domain" description="CUB" evidence="4">
    <location>
        <begin position="215"/>
        <end position="328"/>
    </location>
</feature>
<dbReference type="PROSITE" id="PS01180">
    <property type="entry name" value="CUB"/>
    <property type="match status" value="2"/>
</dbReference>
<sequence length="603" mass="66538">MMVRIITAKVAEQVTIALVLLYDGRTTIYSDSRSAVQVFAKGTISASALRILQNNQVHQYTIVWFPTPKKQIEGAPSNHNTSAHRAARGVINHVATATQRRGDEVLDNKDLLSLLFRTKNFYLRRRKYTPPHRKLNKRQAWTLRLLQFQEVRLSGSAAAQVEVLVEAEAAKGLVLGNSSVLRASGRDRWLALRARSCRSCYYRTVVYALDSREGCNATLTRTRGEWHSPHHPDFYPPGLHCFITILAPIGHRILLRIPFLELPPAKDPRCEHDSLEIGHLAGRGPTTVVLCGSRRNLTYLSLDERLSIAFHSDPLLEAEGWTVKYEFVKLCRNETHVEANGRICYPPGKSTSLLYSAPGDCHFALVMPLGYEVQLSFSTLQVSASRASSSCPDSFLEVSSGGVEHRFCGNWTGSPELAALRSAANAMTIRAHLEEPLGGPSLLATGAASLGFCATYNAVLVNQSLAEDCEFGWVSWGLYCYRVFNESLSWAKANDVCGLNGGHLASVTGEDIQSLLDTMLLGRRPVMAEADKHVALEFALHLLNGKSTLGGADVGGWKMGGQCTCRLLQPTSAPHKRCRPRNNAECSAINRGRWRSPSKFVFP</sequence>
<dbReference type="AlphaFoldDB" id="A0A9J6DBW5"/>
<dbReference type="EMBL" id="JABSTU010000010">
    <property type="protein sequence ID" value="KAH8019458.1"/>
    <property type="molecule type" value="Genomic_DNA"/>
</dbReference>
<keyword evidence="2 3" id="KW-1015">Disulfide bond</keyword>
<evidence type="ECO:0000259" key="4">
    <source>
        <dbReference type="PROSITE" id="PS01180"/>
    </source>
</evidence>
<organism evidence="5 6">
    <name type="scientific">Rhipicephalus microplus</name>
    <name type="common">Cattle tick</name>
    <name type="synonym">Boophilus microplus</name>
    <dbReference type="NCBI Taxonomy" id="6941"/>
    <lineage>
        <taxon>Eukaryota</taxon>
        <taxon>Metazoa</taxon>
        <taxon>Ecdysozoa</taxon>
        <taxon>Arthropoda</taxon>
        <taxon>Chelicerata</taxon>
        <taxon>Arachnida</taxon>
        <taxon>Acari</taxon>
        <taxon>Parasitiformes</taxon>
        <taxon>Ixodida</taxon>
        <taxon>Ixodoidea</taxon>
        <taxon>Ixodidae</taxon>
        <taxon>Rhipicephalinae</taxon>
        <taxon>Rhipicephalus</taxon>
        <taxon>Boophilus</taxon>
    </lineage>
</organism>
<dbReference type="InterPro" id="IPR016187">
    <property type="entry name" value="CTDL_fold"/>
</dbReference>
<accession>A0A9J6DBW5</accession>
<dbReference type="SUPFAM" id="SSF56436">
    <property type="entry name" value="C-type lectin-like"/>
    <property type="match status" value="1"/>
</dbReference>
<evidence type="ECO:0000256" key="2">
    <source>
        <dbReference type="ARBA" id="ARBA00023157"/>
    </source>
</evidence>
<evidence type="ECO:0000313" key="6">
    <source>
        <dbReference type="Proteomes" id="UP000821866"/>
    </source>
</evidence>
<evidence type="ECO:0000313" key="5">
    <source>
        <dbReference type="EMBL" id="KAH8019458.1"/>
    </source>
</evidence>
<dbReference type="CDD" id="cd00041">
    <property type="entry name" value="CUB"/>
    <property type="match status" value="1"/>
</dbReference>
<dbReference type="SMART" id="SM00042">
    <property type="entry name" value="CUB"/>
    <property type="match status" value="2"/>
</dbReference>
<dbReference type="InterPro" id="IPR000859">
    <property type="entry name" value="CUB_dom"/>
</dbReference>
<protein>
    <recommendedName>
        <fullName evidence="4">CUB domain-containing protein</fullName>
    </recommendedName>
</protein>
<proteinExistence type="predicted"/>
<evidence type="ECO:0000256" key="1">
    <source>
        <dbReference type="ARBA" id="ARBA00022737"/>
    </source>
</evidence>
<gene>
    <name evidence="5" type="ORF">HPB51_019480</name>
</gene>
<dbReference type="Gene3D" id="2.60.120.290">
    <property type="entry name" value="Spermadhesin, CUB domain"/>
    <property type="match status" value="2"/>
</dbReference>
<reference evidence="5" key="1">
    <citation type="journal article" date="2020" name="Cell">
        <title>Large-Scale Comparative Analyses of Tick Genomes Elucidate Their Genetic Diversity and Vector Capacities.</title>
        <authorList>
            <consortium name="Tick Genome and Microbiome Consortium (TIGMIC)"/>
            <person name="Jia N."/>
            <person name="Wang J."/>
            <person name="Shi W."/>
            <person name="Du L."/>
            <person name="Sun Y."/>
            <person name="Zhan W."/>
            <person name="Jiang J.F."/>
            <person name="Wang Q."/>
            <person name="Zhang B."/>
            <person name="Ji P."/>
            <person name="Bell-Sakyi L."/>
            <person name="Cui X.M."/>
            <person name="Yuan T.T."/>
            <person name="Jiang B.G."/>
            <person name="Yang W.F."/>
            <person name="Lam T.T."/>
            <person name="Chang Q.C."/>
            <person name="Ding S.J."/>
            <person name="Wang X.J."/>
            <person name="Zhu J.G."/>
            <person name="Ruan X.D."/>
            <person name="Zhao L."/>
            <person name="Wei J.T."/>
            <person name="Ye R.Z."/>
            <person name="Que T.C."/>
            <person name="Du C.H."/>
            <person name="Zhou Y.H."/>
            <person name="Cheng J.X."/>
            <person name="Dai P.F."/>
            <person name="Guo W.B."/>
            <person name="Han X.H."/>
            <person name="Huang E.J."/>
            <person name="Li L.F."/>
            <person name="Wei W."/>
            <person name="Gao Y.C."/>
            <person name="Liu J.Z."/>
            <person name="Shao H.Z."/>
            <person name="Wang X."/>
            <person name="Wang C.C."/>
            <person name="Yang T.C."/>
            <person name="Huo Q.B."/>
            <person name="Li W."/>
            <person name="Chen H.Y."/>
            <person name="Chen S.E."/>
            <person name="Zhou L.G."/>
            <person name="Ni X.B."/>
            <person name="Tian J.H."/>
            <person name="Sheng Y."/>
            <person name="Liu T."/>
            <person name="Pan Y.S."/>
            <person name="Xia L.Y."/>
            <person name="Li J."/>
            <person name="Zhao F."/>
            <person name="Cao W.C."/>
        </authorList>
    </citation>
    <scope>NUCLEOTIDE SEQUENCE</scope>
    <source>
        <strain evidence="5">Rmic-2018</strain>
    </source>
</reference>
<dbReference type="PANTHER" id="PTHR24251">
    <property type="entry name" value="OVOCHYMASE-RELATED"/>
    <property type="match status" value="1"/>
</dbReference>
<reference evidence="5" key="2">
    <citation type="submission" date="2021-09" db="EMBL/GenBank/DDBJ databases">
        <authorList>
            <person name="Jia N."/>
            <person name="Wang J."/>
            <person name="Shi W."/>
            <person name="Du L."/>
            <person name="Sun Y."/>
            <person name="Zhan W."/>
            <person name="Jiang J."/>
            <person name="Wang Q."/>
            <person name="Zhang B."/>
            <person name="Ji P."/>
            <person name="Sakyi L.B."/>
            <person name="Cui X."/>
            <person name="Yuan T."/>
            <person name="Jiang B."/>
            <person name="Yang W."/>
            <person name="Lam T.T.-Y."/>
            <person name="Chang Q."/>
            <person name="Ding S."/>
            <person name="Wang X."/>
            <person name="Zhu J."/>
            <person name="Ruan X."/>
            <person name="Zhao L."/>
            <person name="Wei J."/>
            <person name="Que T."/>
            <person name="Du C."/>
            <person name="Cheng J."/>
            <person name="Dai P."/>
            <person name="Han X."/>
            <person name="Huang E."/>
            <person name="Gao Y."/>
            <person name="Liu J."/>
            <person name="Shao H."/>
            <person name="Ye R."/>
            <person name="Li L."/>
            <person name="Wei W."/>
            <person name="Wang X."/>
            <person name="Wang C."/>
            <person name="Huo Q."/>
            <person name="Li W."/>
            <person name="Guo W."/>
            <person name="Chen H."/>
            <person name="Chen S."/>
            <person name="Zhou L."/>
            <person name="Zhou L."/>
            <person name="Ni X."/>
            <person name="Tian J."/>
            <person name="Zhou Y."/>
            <person name="Sheng Y."/>
            <person name="Liu T."/>
            <person name="Pan Y."/>
            <person name="Xia L."/>
            <person name="Li J."/>
            <person name="Zhao F."/>
            <person name="Cao W."/>
        </authorList>
    </citation>
    <scope>NUCLEOTIDE SEQUENCE</scope>
    <source>
        <strain evidence="5">Rmic-2018</strain>
        <tissue evidence="5">Larvae</tissue>
    </source>
</reference>
<feature type="disulfide bond" evidence="3">
    <location>
        <begin position="391"/>
        <end position="408"/>
    </location>
</feature>
<dbReference type="Gene3D" id="3.10.100.10">
    <property type="entry name" value="Mannose-Binding Protein A, subunit A"/>
    <property type="match status" value="1"/>
</dbReference>
<dbReference type="CDD" id="cd00037">
    <property type="entry name" value="CLECT"/>
    <property type="match status" value="1"/>
</dbReference>
<evidence type="ECO:0000256" key="3">
    <source>
        <dbReference type="PROSITE-ProRule" id="PRU00059"/>
    </source>
</evidence>
<dbReference type="PANTHER" id="PTHR24251:SF40">
    <property type="entry name" value="CUB DOMAIN-CONTAINING PROTEIN"/>
    <property type="match status" value="1"/>
</dbReference>
<dbReference type="InterPro" id="IPR016186">
    <property type="entry name" value="C-type_lectin-like/link_sf"/>
</dbReference>
<keyword evidence="1" id="KW-0677">Repeat</keyword>
<dbReference type="InterPro" id="IPR035914">
    <property type="entry name" value="Sperma_CUB_dom_sf"/>
</dbReference>
<name>A0A9J6DBW5_RHIMP</name>
<dbReference type="Pfam" id="PF00431">
    <property type="entry name" value="CUB"/>
    <property type="match status" value="2"/>
</dbReference>
<dbReference type="VEuPathDB" id="VectorBase:LOC119176906"/>
<feature type="domain" description="CUB" evidence="4">
    <location>
        <begin position="331"/>
        <end position="459"/>
    </location>
</feature>
<comment type="caution">
    <text evidence="5">The sequence shown here is derived from an EMBL/GenBank/DDBJ whole genome shotgun (WGS) entry which is preliminary data.</text>
</comment>
<dbReference type="SUPFAM" id="SSF49854">
    <property type="entry name" value="Spermadhesin, CUB domain"/>
    <property type="match status" value="2"/>
</dbReference>
<dbReference type="Proteomes" id="UP000821866">
    <property type="component" value="Chromosome 8"/>
</dbReference>